<sequence length="161" mass="17098">MTEAIETPEWLEGWRPAPAAPKSNGAGNPNWHRGMKSPNPAGRPRGIVDKRVKIAQQMLDDAHSIVGVIIEKALEGDASAAALVLSRVLPALRSQSEKVAFPFDASAPVAQQVEQVLAAIADGVVAPDVGKQIIEAIGALASVRATEELEQRIVMLEARQV</sequence>
<proteinExistence type="predicted"/>
<dbReference type="AlphaFoldDB" id="A0A7W6FRB3"/>
<evidence type="ECO:0000313" key="3">
    <source>
        <dbReference type="Proteomes" id="UP000571950"/>
    </source>
</evidence>
<gene>
    <name evidence="2" type="ORF">GGR43_003268</name>
</gene>
<dbReference type="Proteomes" id="UP000571950">
    <property type="component" value="Unassembled WGS sequence"/>
</dbReference>
<evidence type="ECO:0008006" key="4">
    <source>
        <dbReference type="Google" id="ProtNLM"/>
    </source>
</evidence>
<name>A0A7W6FRB3_9SPHN</name>
<comment type="caution">
    <text evidence="2">The sequence shown here is derived from an EMBL/GenBank/DDBJ whole genome shotgun (WGS) entry which is preliminary data.</text>
</comment>
<evidence type="ECO:0000256" key="1">
    <source>
        <dbReference type="SAM" id="MobiDB-lite"/>
    </source>
</evidence>
<keyword evidence="3" id="KW-1185">Reference proteome</keyword>
<protein>
    <recommendedName>
        <fullName evidence="4">DUF5681 domain-containing protein</fullName>
    </recommendedName>
</protein>
<dbReference type="EMBL" id="JACIDT010000012">
    <property type="protein sequence ID" value="MBB3927537.1"/>
    <property type="molecule type" value="Genomic_DNA"/>
</dbReference>
<feature type="region of interest" description="Disordered" evidence="1">
    <location>
        <begin position="1"/>
        <end position="45"/>
    </location>
</feature>
<reference evidence="2 3" key="1">
    <citation type="submission" date="2020-08" db="EMBL/GenBank/DDBJ databases">
        <title>Genomic Encyclopedia of Type Strains, Phase IV (KMG-IV): sequencing the most valuable type-strain genomes for metagenomic binning, comparative biology and taxonomic classification.</title>
        <authorList>
            <person name="Goeker M."/>
        </authorList>
    </citation>
    <scope>NUCLEOTIDE SEQUENCE [LARGE SCALE GENOMIC DNA]</scope>
    <source>
        <strain evidence="2 3">DSM 26189</strain>
    </source>
</reference>
<organism evidence="2 3">
    <name type="scientific">Sphingobium jiangsuense</name>
    <dbReference type="NCBI Taxonomy" id="870476"/>
    <lineage>
        <taxon>Bacteria</taxon>
        <taxon>Pseudomonadati</taxon>
        <taxon>Pseudomonadota</taxon>
        <taxon>Alphaproteobacteria</taxon>
        <taxon>Sphingomonadales</taxon>
        <taxon>Sphingomonadaceae</taxon>
        <taxon>Sphingobium</taxon>
    </lineage>
</organism>
<dbReference type="RefSeq" id="WP_246343833.1">
    <property type="nucleotide sequence ID" value="NZ_BSPS01000061.1"/>
</dbReference>
<evidence type="ECO:0000313" key="2">
    <source>
        <dbReference type="EMBL" id="MBB3927537.1"/>
    </source>
</evidence>
<accession>A0A7W6FRB3</accession>